<dbReference type="CDD" id="cd06261">
    <property type="entry name" value="TM_PBP2"/>
    <property type="match status" value="1"/>
</dbReference>
<evidence type="ECO:0000313" key="9">
    <source>
        <dbReference type="EMBL" id="KTR95948.1"/>
    </source>
</evidence>
<evidence type="ECO:0000256" key="2">
    <source>
        <dbReference type="ARBA" id="ARBA00022448"/>
    </source>
</evidence>
<dbReference type="EMBL" id="LDRT01000021">
    <property type="protein sequence ID" value="KTR95948.1"/>
    <property type="molecule type" value="Genomic_DNA"/>
</dbReference>
<dbReference type="InterPro" id="IPR035906">
    <property type="entry name" value="MetI-like_sf"/>
</dbReference>
<feature type="domain" description="ABC transmembrane type-1" evidence="8">
    <location>
        <begin position="103"/>
        <end position="499"/>
    </location>
</feature>
<keyword evidence="2 7" id="KW-0813">Transport</keyword>
<dbReference type="Pfam" id="PF00528">
    <property type="entry name" value="BPD_transp_1"/>
    <property type="match status" value="1"/>
</dbReference>
<dbReference type="GO" id="GO:0005886">
    <property type="term" value="C:plasma membrane"/>
    <property type="evidence" value="ECO:0007669"/>
    <property type="project" value="UniProtKB-SubCell"/>
</dbReference>
<evidence type="ECO:0000256" key="7">
    <source>
        <dbReference type="RuleBase" id="RU363032"/>
    </source>
</evidence>
<comment type="subcellular location">
    <subcellularLocation>
        <location evidence="1 7">Cell membrane</location>
        <topology evidence="1 7">Multi-pass membrane protein</topology>
    </subcellularLocation>
</comment>
<dbReference type="RefSeq" id="WP_058622841.1">
    <property type="nucleotide sequence ID" value="NZ_LDRT01000021.1"/>
</dbReference>
<evidence type="ECO:0000256" key="5">
    <source>
        <dbReference type="ARBA" id="ARBA00022989"/>
    </source>
</evidence>
<feature type="transmembrane region" description="Helical" evidence="7">
    <location>
        <begin position="142"/>
        <end position="163"/>
    </location>
</feature>
<dbReference type="Gene3D" id="1.10.3720.10">
    <property type="entry name" value="MetI-like"/>
    <property type="match status" value="1"/>
</dbReference>
<evidence type="ECO:0000313" key="10">
    <source>
        <dbReference type="Proteomes" id="UP000075025"/>
    </source>
</evidence>
<feature type="transmembrane region" description="Helical" evidence="7">
    <location>
        <begin position="481"/>
        <end position="503"/>
    </location>
</feature>
<dbReference type="AlphaFoldDB" id="A0A147EZT5"/>
<evidence type="ECO:0000256" key="4">
    <source>
        <dbReference type="ARBA" id="ARBA00022692"/>
    </source>
</evidence>
<feature type="transmembrane region" description="Helical" evidence="7">
    <location>
        <begin position="434"/>
        <end position="455"/>
    </location>
</feature>
<keyword evidence="4 7" id="KW-0812">Transmembrane</keyword>
<comment type="similarity">
    <text evidence="7">Belongs to the binding-protein-dependent transport system permease family.</text>
</comment>
<keyword evidence="5 7" id="KW-1133">Transmembrane helix</keyword>
<keyword evidence="3" id="KW-1003">Cell membrane</keyword>
<dbReference type="InterPro" id="IPR000515">
    <property type="entry name" value="MetI-like"/>
</dbReference>
<evidence type="ECO:0000256" key="6">
    <source>
        <dbReference type="ARBA" id="ARBA00023136"/>
    </source>
</evidence>
<dbReference type="SUPFAM" id="SSF161098">
    <property type="entry name" value="MetI-like"/>
    <property type="match status" value="1"/>
</dbReference>
<organism evidence="9 10">
    <name type="scientific">Microbacterium testaceum</name>
    <name type="common">Aureobacterium testaceum</name>
    <name type="synonym">Brevibacterium testaceum</name>
    <dbReference type="NCBI Taxonomy" id="2033"/>
    <lineage>
        <taxon>Bacteria</taxon>
        <taxon>Bacillati</taxon>
        <taxon>Actinomycetota</taxon>
        <taxon>Actinomycetes</taxon>
        <taxon>Micrococcales</taxon>
        <taxon>Microbacteriaceae</taxon>
        <taxon>Microbacterium</taxon>
    </lineage>
</organism>
<sequence length="514" mass="54512">MVGFILRRIAVSILVLLAASFIMYVLAANSGDPLQDLRDSSATNRDQLIAARVAALDLNVPVPLRYFLWLGGAAGCLVPFTGACNLGLTVSNAAVLDILPTAIGSTLQLVTASFVLAIVLGIVVGVVSALRQHSGFDFGITLLSFFLFSLPSFLVAVLLKEFMALGFNSFLESATAIPIWLIALLAVITAIIWQAMIGGDARRRVIVGAVAGLATVALLVYFNVTDWFRNPGLGPVGLLLLIGGVVVITTALIAGLQNRRALIVAALNGAIAYACYFALQGLFDISTFNTIIILGVVAVVVGVVSGYLLGAPDRGMAARIGALVAFLSGALVVLDRYMQSWPQYVSNPRINGRPIATVGANTPGFSGDMWISGIDTFTHLLLPTISLLLISFAGYTRYARAGMLEVMNQDYIRTARAKGLPERTVILRHGLRNMLIPIVTLVATDVGALLGGAVITEKVFAISGMGQLFVTSIQRVDVNPVMGYFIVIAITAIVFNFLADLAYATLDPRVRVVA</sequence>
<proteinExistence type="inferred from homology"/>
<dbReference type="Proteomes" id="UP000075025">
    <property type="component" value="Unassembled WGS sequence"/>
</dbReference>
<reference evidence="9 10" key="1">
    <citation type="journal article" date="2016" name="Front. Microbiol.">
        <title>Genomic Resource of Rice Seed Associated Bacteria.</title>
        <authorList>
            <person name="Midha S."/>
            <person name="Bansal K."/>
            <person name="Sharma S."/>
            <person name="Kumar N."/>
            <person name="Patil P.P."/>
            <person name="Chaudhry V."/>
            <person name="Patil P.B."/>
        </authorList>
    </citation>
    <scope>NUCLEOTIDE SEQUENCE [LARGE SCALE GENOMIC DNA]</scope>
    <source>
        <strain evidence="9 10">NS220</strain>
    </source>
</reference>
<feature type="transmembrane region" description="Helical" evidence="7">
    <location>
        <begin position="376"/>
        <end position="395"/>
    </location>
</feature>
<dbReference type="OrthoDB" id="147639at2"/>
<dbReference type="GO" id="GO:0055085">
    <property type="term" value="P:transmembrane transport"/>
    <property type="evidence" value="ECO:0007669"/>
    <property type="project" value="InterPro"/>
</dbReference>
<evidence type="ECO:0000259" key="8">
    <source>
        <dbReference type="PROSITE" id="PS50928"/>
    </source>
</evidence>
<feature type="transmembrane region" description="Helical" evidence="7">
    <location>
        <begin position="261"/>
        <end position="279"/>
    </location>
</feature>
<feature type="transmembrane region" description="Helical" evidence="7">
    <location>
        <begin position="205"/>
        <end position="224"/>
    </location>
</feature>
<dbReference type="PANTHER" id="PTHR43163:SF6">
    <property type="entry name" value="DIPEPTIDE TRANSPORT SYSTEM PERMEASE PROTEIN DPPB-RELATED"/>
    <property type="match status" value="1"/>
</dbReference>
<feature type="transmembrane region" description="Helical" evidence="7">
    <location>
        <begin position="236"/>
        <end position="254"/>
    </location>
</feature>
<feature type="transmembrane region" description="Helical" evidence="7">
    <location>
        <begin position="175"/>
        <end position="193"/>
    </location>
</feature>
<comment type="caution">
    <text evidence="9">The sequence shown here is derived from an EMBL/GenBank/DDBJ whole genome shotgun (WGS) entry which is preliminary data.</text>
</comment>
<feature type="transmembrane region" description="Helical" evidence="7">
    <location>
        <begin position="316"/>
        <end position="334"/>
    </location>
</feature>
<evidence type="ECO:0000256" key="3">
    <source>
        <dbReference type="ARBA" id="ARBA00022475"/>
    </source>
</evidence>
<protein>
    <submittedName>
        <fullName evidence="9">ABC transporter permease</fullName>
    </submittedName>
</protein>
<feature type="transmembrane region" description="Helical" evidence="7">
    <location>
        <begin position="109"/>
        <end position="130"/>
    </location>
</feature>
<keyword evidence="6 7" id="KW-0472">Membrane</keyword>
<name>A0A147EZT5_MICTE</name>
<dbReference type="PATRIC" id="fig|2033.6.peg.1647"/>
<dbReference type="PROSITE" id="PS50928">
    <property type="entry name" value="ABC_TM1"/>
    <property type="match status" value="1"/>
</dbReference>
<evidence type="ECO:0000256" key="1">
    <source>
        <dbReference type="ARBA" id="ARBA00004651"/>
    </source>
</evidence>
<dbReference type="PANTHER" id="PTHR43163">
    <property type="entry name" value="DIPEPTIDE TRANSPORT SYSTEM PERMEASE PROTEIN DPPB-RELATED"/>
    <property type="match status" value="1"/>
</dbReference>
<gene>
    <name evidence="9" type="ORF">NS220_04215</name>
</gene>
<accession>A0A147EZT5</accession>
<feature type="transmembrane region" description="Helical" evidence="7">
    <location>
        <begin position="291"/>
        <end position="309"/>
    </location>
</feature>